<accession>A0A4R0N888</accession>
<evidence type="ECO:0000313" key="1">
    <source>
        <dbReference type="EMBL" id="TCC94434.1"/>
    </source>
</evidence>
<dbReference type="Pfam" id="PF13366">
    <property type="entry name" value="PDDEXK_3"/>
    <property type="match status" value="1"/>
</dbReference>
<comment type="caution">
    <text evidence="1">The sequence shown here is derived from an EMBL/GenBank/DDBJ whole genome shotgun (WGS) entry which is preliminary data.</text>
</comment>
<dbReference type="Proteomes" id="UP000292884">
    <property type="component" value="Unassembled WGS sequence"/>
</dbReference>
<proteinExistence type="predicted"/>
<keyword evidence="2" id="KW-1185">Reference proteome</keyword>
<dbReference type="AlphaFoldDB" id="A0A4R0N888"/>
<dbReference type="OrthoDB" id="1119698at2"/>
<dbReference type="NCBIfam" id="TIGR04256">
    <property type="entry name" value="GxxExxY"/>
    <property type="match status" value="1"/>
</dbReference>
<dbReference type="RefSeq" id="WP_131552293.1">
    <property type="nucleotide sequence ID" value="NZ_SJSK01000001.1"/>
</dbReference>
<dbReference type="InterPro" id="IPR026350">
    <property type="entry name" value="GxxExxY"/>
</dbReference>
<sequence>MDENELSNEIIGIAIGVHTVLGPGLLENVYKECLFHKINQSGLFVEKEKVMPVVYEDVKLDCGYKIDILVERKLVLELKRLDTLSNVHLAQTLTYLKLGNYKLGLLMNFNTFRLKDGLKRVVNQL</sequence>
<protein>
    <submittedName>
        <fullName evidence="1">GxxExxY protein</fullName>
    </submittedName>
</protein>
<gene>
    <name evidence="1" type="ORF">EZ428_06585</name>
</gene>
<dbReference type="EMBL" id="SJSK01000001">
    <property type="protein sequence ID" value="TCC94434.1"/>
    <property type="molecule type" value="Genomic_DNA"/>
</dbReference>
<organism evidence="1 2">
    <name type="scientific">Pedobacter frigiditerrae</name>
    <dbReference type="NCBI Taxonomy" id="2530452"/>
    <lineage>
        <taxon>Bacteria</taxon>
        <taxon>Pseudomonadati</taxon>
        <taxon>Bacteroidota</taxon>
        <taxon>Sphingobacteriia</taxon>
        <taxon>Sphingobacteriales</taxon>
        <taxon>Sphingobacteriaceae</taxon>
        <taxon>Pedobacter</taxon>
    </lineage>
</organism>
<reference evidence="1 2" key="1">
    <citation type="submission" date="2019-02" db="EMBL/GenBank/DDBJ databases">
        <title>Pedobacter sp. RP-1-13 sp. nov., isolated from Arctic soil.</title>
        <authorList>
            <person name="Dahal R.H."/>
        </authorList>
    </citation>
    <scope>NUCLEOTIDE SEQUENCE [LARGE SCALE GENOMIC DNA]</scope>
    <source>
        <strain evidence="1 2">RP-1-13</strain>
    </source>
</reference>
<evidence type="ECO:0000313" key="2">
    <source>
        <dbReference type="Proteomes" id="UP000292884"/>
    </source>
</evidence>
<name>A0A4R0N888_9SPHI</name>